<dbReference type="EMBL" id="JAJUBB010000002">
    <property type="protein sequence ID" value="MDD1780320.1"/>
    <property type="molecule type" value="Genomic_DNA"/>
</dbReference>
<gene>
    <name evidence="1" type="ORF">LRP49_03810</name>
</gene>
<accession>A0ABT5QH62</accession>
<organism evidence="1 2">
    <name type="scientific">Enterovibrio qingdaonensis</name>
    <dbReference type="NCBI Taxonomy" id="2899818"/>
    <lineage>
        <taxon>Bacteria</taxon>
        <taxon>Pseudomonadati</taxon>
        <taxon>Pseudomonadota</taxon>
        <taxon>Gammaproteobacteria</taxon>
        <taxon>Vibrionales</taxon>
        <taxon>Vibrionaceae</taxon>
        <taxon>Enterovibrio</taxon>
    </lineage>
</organism>
<dbReference type="Proteomes" id="UP001149821">
    <property type="component" value="Unassembled WGS sequence"/>
</dbReference>
<dbReference type="RefSeq" id="WP_274140357.1">
    <property type="nucleotide sequence ID" value="NZ_JAJUBB010000002.1"/>
</dbReference>
<proteinExistence type="predicted"/>
<evidence type="ECO:0000313" key="2">
    <source>
        <dbReference type="Proteomes" id="UP001149821"/>
    </source>
</evidence>
<name>A0ABT5QH62_9GAMM</name>
<sequence length="238" mass="26198">MSQMYVSHNELVTLSAKAFDSMQRRCGESDAIANMVVDLEMAGLYGVTSFVSALQFLDGDPEADTPDIELDDDGVVANLYGASLLCHFPALLDVAVEQLMQSPSATLVIHQCKNRLFAFGELNKLAGKGISVRMRWSNGRAPVGIEYIHNAGNRYPDIYFGMNRGVDIQDVHIELSLQPFEVSSEKVPDISSEMQAAAVKRAWENGIEVDDAHWQLLKDYASRLLVENSELSVRGAGE</sequence>
<protein>
    <submittedName>
        <fullName evidence="1">DUF3726 domain-containing protein</fullName>
    </submittedName>
</protein>
<dbReference type="InterPro" id="IPR022201">
    <property type="entry name" value="DUF3726"/>
</dbReference>
<comment type="caution">
    <text evidence="1">The sequence shown here is derived from an EMBL/GenBank/DDBJ whole genome shotgun (WGS) entry which is preliminary data.</text>
</comment>
<dbReference type="Pfam" id="PF12525">
    <property type="entry name" value="DUF3726"/>
    <property type="match status" value="1"/>
</dbReference>
<evidence type="ECO:0000313" key="1">
    <source>
        <dbReference type="EMBL" id="MDD1780320.1"/>
    </source>
</evidence>
<keyword evidence="2" id="KW-1185">Reference proteome</keyword>
<reference evidence="1" key="1">
    <citation type="submission" date="2021-12" db="EMBL/GenBank/DDBJ databases">
        <title>Enterovibrio ZSDZ35 sp. nov. and Enterovibrio ZSDZ42 sp. nov., isolated from coastal seawater in Qingdao.</title>
        <authorList>
            <person name="Zhang P."/>
        </authorList>
    </citation>
    <scope>NUCLEOTIDE SEQUENCE</scope>
    <source>
        <strain evidence="1">ZSDZ35</strain>
    </source>
</reference>